<dbReference type="InterPro" id="IPR014776">
    <property type="entry name" value="4pyrrole_Mease_sub2"/>
</dbReference>
<dbReference type="HOGENOM" id="CLU_076014_1_1_11"/>
<evidence type="ECO:0000256" key="6">
    <source>
        <dbReference type="ARBA" id="ARBA00022691"/>
    </source>
</evidence>
<keyword evidence="6" id="KW-0949">S-adenosyl-L-methionine</keyword>
<keyword evidence="3" id="KW-0169">Cobalamin biosynthesis</keyword>
<keyword evidence="10" id="KW-1185">Reference proteome</keyword>
<evidence type="ECO:0000256" key="2">
    <source>
        <dbReference type="ARBA" id="ARBA00005879"/>
    </source>
</evidence>
<dbReference type="GO" id="GO:0030789">
    <property type="term" value="F:precorrin-3B C17-methyltransferase activity"/>
    <property type="evidence" value="ECO:0007669"/>
    <property type="project" value="UniProtKB-EC"/>
</dbReference>
<dbReference type="PANTHER" id="PTHR43467:SF2">
    <property type="entry name" value="COBALT-PRECORRIN-2 C(20)-METHYLTRANSFERASE"/>
    <property type="match status" value="1"/>
</dbReference>
<dbReference type="InterPro" id="IPR000878">
    <property type="entry name" value="4pyrrol_Mease"/>
</dbReference>
<evidence type="ECO:0000256" key="4">
    <source>
        <dbReference type="ARBA" id="ARBA00022603"/>
    </source>
</evidence>
<evidence type="ECO:0000313" key="9">
    <source>
        <dbReference type="EMBL" id="ACR17654.1"/>
    </source>
</evidence>
<sequence>MTESGHLYGVGLGPGDSGLVTVAAAKIIGSADVVAFHAGTHGHSTARGIAAPYLASDNPDQIEELLTYPVTTGVADHAGGYAGALGEFYASATARLAHHLDQGRSVAVLSLGDPMLYSSYQHLHRALADRYPTTVIPGVTSITAAAASVGRPLVEKDETLGVIPGTLSEDELVQRLSQSDGAVVMKLGRTFPTVRRALVQAGQADRAYVVVRATMEGEQVIPLLELAPAAVPYFAVAVVPSPTDSELRRSTEGSVERSK</sequence>
<keyword evidence="5 9" id="KW-0808">Transferase</keyword>
<dbReference type="InterPro" id="IPR035996">
    <property type="entry name" value="4pyrrol_Methylase_sf"/>
</dbReference>
<dbReference type="Pfam" id="PF00590">
    <property type="entry name" value="TP_methylase"/>
    <property type="match status" value="1"/>
</dbReference>
<protein>
    <submittedName>
        <fullName evidence="9">Precorrin-2 C20-methyltransferase</fullName>
        <ecNumber evidence="9">2.1.1.131</ecNumber>
    </submittedName>
</protein>
<dbReference type="Gene3D" id="3.40.1010.10">
    <property type="entry name" value="Cobalt-precorrin-4 Transmethylase, Domain 1"/>
    <property type="match status" value="1"/>
</dbReference>
<dbReference type="NCBIfam" id="TIGR01467">
    <property type="entry name" value="cobI_cbiL"/>
    <property type="match status" value="1"/>
</dbReference>
<dbReference type="InterPro" id="IPR012382">
    <property type="entry name" value="CobI/CbiL"/>
</dbReference>
<evidence type="ECO:0000256" key="3">
    <source>
        <dbReference type="ARBA" id="ARBA00022573"/>
    </source>
</evidence>
<gene>
    <name evidence="9" type="primary">cobI</name>
    <name evidence="9" type="ordered locus">ckrop_0900</name>
</gene>
<keyword evidence="4 9" id="KW-0489">Methyltransferase</keyword>
<dbReference type="Gene3D" id="3.30.950.10">
    <property type="entry name" value="Methyltransferase, Cobalt-precorrin-4 Transmethylase, Domain 2"/>
    <property type="match status" value="1"/>
</dbReference>
<dbReference type="Proteomes" id="UP000001473">
    <property type="component" value="Chromosome"/>
</dbReference>
<comment type="similarity">
    <text evidence="2 7">Belongs to the precorrin methyltransferase family.</text>
</comment>
<dbReference type="eggNOG" id="COG2243">
    <property type="taxonomic scope" value="Bacteria"/>
</dbReference>
<dbReference type="GO" id="GO:0030788">
    <property type="term" value="F:precorrin-2 C20-methyltransferase activity"/>
    <property type="evidence" value="ECO:0007669"/>
    <property type="project" value="InterPro"/>
</dbReference>
<dbReference type="AlphaFoldDB" id="C4LIJ9"/>
<proteinExistence type="inferred from homology"/>
<reference evidence="9 10" key="1">
    <citation type="journal article" date="2008" name="J. Biotechnol.">
        <title>Ultrafast pyrosequencing of Corynebacterium kroppenstedtii DSM44385 revealed insights into the physiology of a lipophilic corynebacterium that lacks mycolic acids.</title>
        <authorList>
            <person name="Tauch A."/>
            <person name="Schneider J."/>
            <person name="Szczepanowski R."/>
            <person name="Tilker A."/>
            <person name="Viehoever P."/>
            <person name="Gartemann K.-H."/>
            <person name="Arnold W."/>
            <person name="Blom J."/>
            <person name="Brinkrolf K."/>
            <person name="Brune I."/>
            <person name="Goetker S."/>
            <person name="Weisshaar B."/>
            <person name="Goesmann A."/>
            <person name="Droege M."/>
            <person name="Puehler A."/>
        </authorList>
    </citation>
    <scope>NUCLEOTIDE SEQUENCE [LARGE SCALE GENOMIC DNA]</scope>
    <source>
        <strain evidence="10">DSM 44385 / JCM 11950 / CIP 105744 / CCUG 35717</strain>
    </source>
</reference>
<dbReference type="EC" id="2.1.1.131" evidence="9"/>
<dbReference type="InterPro" id="IPR014777">
    <property type="entry name" value="4pyrrole_Mease_sub1"/>
</dbReference>
<dbReference type="GO" id="GO:0009236">
    <property type="term" value="P:cobalamin biosynthetic process"/>
    <property type="evidence" value="ECO:0007669"/>
    <property type="project" value="UniProtKB-UniRule"/>
</dbReference>
<dbReference type="PIRSF" id="PIRSF036427">
    <property type="entry name" value="Precrrn-2_mtase"/>
    <property type="match status" value="1"/>
</dbReference>
<evidence type="ECO:0000259" key="8">
    <source>
        <dbReference type="Pfam" id="PF00590"/>
    </source>
</evidence>
<dbReference type="InterPro" id="IPR006364">
    <property type="entry name" value="CobI/CbiL/CobIJ_dom"/>
</dbReference>
<dbReference type="GO" id="GO:0032259">
    <property type="term" value="P:methylation"/>
    <property type="evidence" value="ECO:0007669"/>
    <property type="project" value="UniProtKB-KW"/>
</dbReference>
<dbReference type="STRING" id="645127.ckrop_0900"/>
<evidence type="ECO:0000256" key="1">
    <source>
        <dbReference type="ARBA" id="ARBA00004953"/>
    </source>
</evidence>
<evidence type="ECO:0000256" key="7">
    <source>
        <dbReference type="PIRNR" id="PIRNR036427"/>
    </source>
</evidence>
<dbReference type="SUPFAM" id="SSF53790">
    <property type="entry name" value="Tetrapyrrole methylase"/>
    <property type="match status" value="1"/>
</dbReference>
<organism evidence="9 10">
    <name type="scientific">Corynebacterium kroppenstedtii (strain DSM 44385 / JCM 11950 / CIP 105744 / CCUG 35717)</name>
    <dbReference type="NCBI Taxonomy" id="645127"/>
    <lineage>
        <taxon>Bacteria</taxon>
        <taxon>Bacillati</taxon>
        <taxon>Actinomycetota</taxon>
        <taxon>Actinomycetes</taxon>
        <taxon>Mycobacteriales</taxon>
        <taxon>Corynebacteriaceae</taxon>
        <taxon>Corynebacterium</taxon>
    </lineage>
</organism>
<dbReference type="UniPathway" id="UPA00148"/>
<dbReference type="KEGG" id="ckp:ckrop_0900"/>
<accession>C4LIJ9</accession>
<dbReference type="EMBL" id="CP001620">
    <property type="protein sequence ID" value="ACR17654.1"/>
    <property type="molecule type" value="Genomic_DNA"/>
</dbReference>
<dbReference type="CDD" id="cd11645">
    <property type="entry name" value="Precorrin_2_C20_MT"/>
    <property type="match status" value="1"/>
</dbReference>
<name>C4LIJ9_CORK4</name>
<evidence type="ECO:0000256" key="5">
    <source>
        <dbReference type="ARBA" id="ARBA00022679"/>
    </source>
</evidence>
<dbReference type="PANTHER" id="PTHR43467">
    <property type="entry name" value="COBALT-PRECORRIN-2 C(20)-METHYLTRANSFERASE"/>
    <property type="match status" value="1"/>
</dbReference>
<comment type="pathway">
    <text evidence="1">Cofactor biosynthesis; adenosylcobalamin biosynthesis.</text>
</comment>
<evidence type="ECO:0000313" key="10">
    <source>
        <dbReference type="Proteomes" id="UP000001473"/>
    </source>
</evidence>
<feature type="domain" description="Tetrapyrrole methylase" evidence="8">
    <location>
        <begin position="6"/>
        <end position="221"/>
    </location>
</feature>